<dbReference type="GO" id="GO:0003676">
    <property type="term" value="F:nucleic acid binding"/>
    <property type="evidence" value="ECO:0007669"/>
    <property type="project" value="UniProtKB-ARBA"/>
</dbReference>
<dbReference type="NCBIfam" id="NF000355">
    <property type="entry name" value="ribo_prot_ABC_F"/>
    <property type="match status" value="1"/>
</dbReference>
<evidence type="ECO:0000313" key="6">
    <source>
        <dbReference type="Proteomes" id="UP000298484"/>
    </source>
</evidence>
<proteinExistence type="predicted"/>
<dbReference type="SMART" id="SM00382">
    <property type="entry name" value="AAA"/>
    <property type="match status" value="2"/>
</dbReference>
<evidence type="ECO:0000313" key="5">
    <source>
        <dbReference type="EMBL" id="TFJ91495.1"/>
    </source>
</evidence>
<dbReference type="InterPro" id="IPR027417">
    <property type="entry name" value="P-loop_NTPase"/>
</dbReference>
<gene>
    <name evidence="5" type="primary">abc-f</name>
    <name evidence="5" type="ORF">E4U82_17295</name>
</gene>
<feature type="domain" description="ABC transporter" evidence="4">
    <location>
        <begin position="338"/>
        <end position="551"/>
    </location>
</feature>
<dbReference type="InterPro" id="IPR017871">
    <property type="entry name" value="ABC_transporter-like_CS"/>
</dbReference>
<evidence type="ECO:0000259" key="4">
    <source>
        <dbReference type="PROSITE" id="PS50893"/>
    </source>
</evidence>
<dbReference type="RefSeq" id="WP_135111421.1">
    <property type="nucleotide sequence ID" value="NZ_SRHY01000050.1"/>
</dbReference>
<dbReference type="InterPro" id="IPR051309">
    <property type="entry name" value="ABCF_ATPase"/>
</dbReference>
<dbReference type="AlphaFoldDB" id="A0A4Y9A7Q5"/>
<dbReference type="Pfam" id="PF00005">
    <property type="entry name" value="ABC_tran"/>
    <property type="match status" value="2"/>
</dbReference>
<accession>A0A4Y9A7Q5</accession>
<dbReference type="PROSITE" id="PS50893">
    <property type="entry name" value="ABC_TRANSPORTER_2"/>
    <property type="match status" value="2"/>
</dbReference>
<dbReference type="PANTHER" id="PTHR42855:SF2">
    <property type="entry name" value="DRUG RESISTANCE ABC TRANSPORTER,ATP-BINDING PROTEIN"/>
    <property type="match status" value="1"/>
</dbReference>
<organism evidence="5 6">
    <name type="scientific">Lentibacillus salicampi</name>
    <dbReference type="NCBI Taxonomy" id="175306"/>
    <lineage>
        <taxon>Bacteria</taxon>
        <taxon>Bacillati</taxon>
        <taxon>Bacillota</taxon>
        <taxon>Bacilli</taxon>
        <taxon>Bacillales</taxon>
        <taxon>Bacillaceae</taxon>
        <taxon>Lentibacillus</taxon>
    </lineage>
</organism>
<evidence type="ECO:0000256" key="1">
    <source>
        <dbReference type="ARBA" id="ARBA00022737"/>
    </source>
</evidence>
<dbReference type="FunFam" id="3.40.50.300:FF:000309">
    <property type="entry name" value="ABC transporter ATP-binding protein"/>
    <property type="match status" value="1"/>
</dbReference>
<dbReference type="Gene3D" id="3.40.50.300">
    <property type="entry name" value="P-loop containing nucleotide triphosphate hydrolases"/>
    <property type="match status" value="2"/>
</dbReference>
<sequence>MFIFKGKDLGKEWKGKTLFNHIDISLQKGEHVALFGRNGTGKTTLLNGLLGKISFDSGSVHRFVPVEKWGYLEQDPEYSVVTVLDYVQTAAGKVYELKRQLETLQAQSDFDMDEYTQVYQTFLDYDGYLVESEAENALHQVGLPSSVWTSTLSQLSGGQKTRAQLARLILQKPACIIMDEPTNHLDQETMEWLEEWVVHYPGAVLLVSHDRYFLDRTADAIYELNTDSCKRYEGGYTAYQQQKEIERRTQETLYHKQQQRKEALRATIRNYQQWFQQAHKAAGTDDFARAKAKKNVSRFKAKEKELERLEHNQVQKPQANKSVNVRLEDAHFSARRLLHMENVSFSYDEENLLFSDLSTSVYRGDRIGVIGPNGSGKSTLLKLIAGKRKPNKGDIKQNPQMTIGYFAQELENLDEYKTVLDSILELPDMTQSEARTILGCFLFMQEDVFKQISSLSMGEKCRVAFIHLYFSSANLLVLDEPTNFLDVDTKEVIEDVLQSYPGAMVIVSHDRYLIQKTANRIIALDGREVLDYKGHYGQFMAHKQNRRNTEPDTENDRRELELRLTQLMSMDVDSEEERQKILDEIKMTRQRLQQLKR</sequence>
<keyword evidence="6" id="KW-1185">Reference proteome</keyword>
<protein>
    <submittedName>
        <fullName evidence="5">ABC-F type ribosomal protection protein</fullName>
    </submittedName>
</protein>
<dbReference type="InterPro" id="IPR003593">
    <property type="entry name" value="AAA+_ATPase"/>
</dbReference>
<reference evidence="5 6" key="1">
    <citation type="submission" date="2019-03" db="EMBL/GenBank/DDBJ databases">
        <title>Genome sequence of Lentibacillus salicampi ATCC BAA-719.</title>
        <authorList>
            <person name="Maclea K.S."/>
            <person name="Simoes Junior M."/>
        </authorList>
    </citation>
    <scope>NUCLEOTIDE SEQUENCE [LARGE SCALE GENOMIC DNA]</scope>
    <source>
        <strain evidence="5 6">ATCC BAA-719</strain>
    </source>
</reference>
<name>A0A4Y9A7Q5_9BACI</name>
<dbReference type="InterPro" id="IPR003439">
    <property type="entry name" value="ABC_transporter-like_ATP-bd"/>
</dbReference>
<dbReference type="EMBL" id="SRHY01000050">
    <property type="protein sequence ID" value="TFJ91495.1"/>
    <property type="molecule type" value="Genomic_DNA"/>
</dbReference>
<keyword evidence="2" id="KW-0547">Nucleotide-binding</keyword>
<dbReference type="GO" id="GO:0005524">
    <property type="term" value="F:ATP binding"/>
    <property type="evidence" value="ECO:0007669"/>
    <property type="project" value="UniProtKB-KW"/>
</dbReference>
<dbReference type="FunFam" id="3.40.50.300:FF:000011">
    <property type="entry name" value="Putative ABC transporter ATP-binding component"/>
    <property type="match status" value="1"/>
</dbReference>
<evidence type="ECO:0000256" key="2">
    <source>
        <dbReference type="ARBA" id="ARBA00022741"/>
    </source>
</evidence>
<dbReference type="SUPFAM" id="SSF52540">
    <property type="entry name" value="P-loop containing nucleoside triphosphate hydrolases"/>
    <property type="match status" value="2"/>
</dbReference>
<dbReference type="Proteomes" id="UP000298484">
    <property type="component" value="Unassembled WGS sequence"/>
</dbReference>
<dbReference type="PROSITE" id="PS00211">
    <property type="entry name" value="ABC_TRANSPORTER_1"/>
    <property type="match status" value="1"/>
</dbReference>
<keyword evidence="1" id="KW-0677">Repeat</keyword>
<dbReference type="PANTHER" id="PTHR42855">
    <property type="entry name" value="ABC TRANSPORTER ATP-BINDING SUBUNIT"/>
    <property type="match status" value="1"/>
</dbReference>
<comment type="caution">
    <text evidence="5">The sequence shown here is derived from an EMBL/GenBank/DDBJ whole genome shotgun (WGS) entry which is preliminary data.</text>
</comment>
<feature type="domain" description="ABC transporter" evidence="4">
    <location>
        <begin position="4"/>
        <end position="251"/>
    </location>
</feature>
<keyword evidence="3" id="KW-0067">ATP-binding</keyword>
<dbReference type="CDD" id="cd03221">
    <property type="entry name" value="ABCF_EF-3"/>
    <property type="match status" value="2"/>
</dbReference>
<dbReference type="OrthoDB" id="9760950at2"/>
<evidence type="ECO:0000256" key="3">
    <source>
        <dbReference type="ARBA" id="ARBA00022840"/>
    </source>
</evidence>
<dbReference type="GO" id="GO:0016887">
    <property type="term" value="F:ATP hydrolysis activity"/>
    <property type="evidence" value="ECO:0007669"/>
    <property type="project" value="InterPro"/>
</dbReference>